<reference evidence="2" key="1">
    <citation type="submission" date="2023-01" db="EMBL/GenBank/DDBJ databases">
        <title>Genome assembly of the deep-sea coral Lophelia pertusa.</title>
        <authorList>
            <person name="Herrera S."/>
            <person name="Cordes E."/>
        </authorList>
    </citation>
    <scope>NUCLEOTIDE SEQUENCE</scope>
    <source>
        <strain evidence="2">USNM1676648</strain>
        <tissue evidence="2">Polyp</tissue>
    </source>
</reference>
<name>A0A9X0D2Q1_9CNID</name>
<sequence>MDLHLTIEEQIPIMTSKGNKNKSTQRRTNASVHESSFTGNSKESVYTMGSLRGETLTLKNRGETVTISWKQGSFVGFGGDKSQNYVLCEYTTSNGNSVPVYIQGGYDIPQRLTVNSNLQYGTQDNVLFFVYHDKSQTPYQERFRCSGLQQFVYAANTVLKMAKGIDISWVAGNYLV</sequence>
<evidence type="ECO:0000313" key="3">
    <source>
        <dbReference type="Proteomes" id="UP001163046"/>
    </source>
</evidence>
<gene>
    <name evidence="2" type="ORF">OS493_033705</name>
</gene>
<dbReference type="AlphaFoldDB" id="A0A9X0D2Q1"/>
<keyword evidence="3" id="KW-1185">Reference proteome</keyword>
<protein>
    <submittedName>
        <fullName evidence="2">Uncharacterized protein</fullName>
    </submittedName>
</protein>
<feature type="region of interest" description="Disordered" evidence="1">
    <location>
        <begin position="12"/>
        <end position="37"/>
    </location>
</feature>
<dbReference type="OrthoDB" id="10010965at2759"/>
<proteinExistence type="predicted"/>
<organism evidence="2 3">
    <name type="scientific">Desmophyllum pertusum</name>
    <dbReference type="NCBI Taxonomy" id="174260"/>
    <lineage>
        <taxon>Eukaryota</taxon>
        <taxon>Metazoa</taxon>
        <taxon>Cnidaria</taxon>
        <taxon>Anthozoa</taxon>
        <taxon>Hexacorallia</taxon>
        <taxon>Scleractinia</taxon>
        <taxon>Caryophylliina</taxon>
        <taxon>Caryophylliidae</taxon>
        <taxon>Desmophyllum</taxon>
    </lineage>
</organism>
<feature type="compositionally biased region" description="Polar residues" evidence="1">
    <location>
        <begin position="26"/>
        <end position="37"/>
    </location>
</feature>
<evidence type="ECO:0000256" key="1">
    <source>
        <dbReference type="SAM" id="MobiDB-lite"/>
    </source>
</evidence>
<dbReference type="EMBL" id="MU825918">
    <property type="protein sequence ID" value="KAJ7382649.1"/>
    <property type="molecule type" value="Genomic_DNA"/>
</dbReference>
<dbReference type="Proteomes" id="UP001163046">
    <property type="component" value="Unassembled WGS sequence"/>
</dbReference>
<evidence type="ECO:0000313" key="2">
    <source>
        <dbReference type="EMBL" id="KAJ7382649.1"/>
    </source>
</evidence>
<accession>A0A9X0D2Q1</accession>
<comment type="caution">
    <text evidence="2">The sequence shown here is derived from an EMBL/GenBank/DDBJ whole genome shotgun (WGS) entry which is preliminary data.</text>
</comment>